<evidence type="ECO:0000256" key="3">
    <source>
        <dbReference type="RuleBase" id="RU000363"/>
    </source>
</evidence>
<protein>
    <recommendedName>
        <fullName evidence="5">Dehydrogenase/reductase SDR family member 11</fullName>
    </recommendedName>
</protein>
<proteinExistence type="inferred from homology"/>
<accession>A0A1B6DZK4</accession>
<dbReference type="EMBL" id="GEDC01006207">
    <property type="protein sequence ID" value="JAS31091.1"/>
    <property type="molecule type" value="Transcribed_RNA"/>
</dbReference>
<dbReference type="SUPFAM" id="SSF51735">
    <property type="entry name" value="NAD(P)-binding Rossmann-fold domains"/>
    <property type="match status" value="1"/>
</dbReference>
<evidence type="ECO:0008006" key="5">
    <source>
        <dbReference type="Google" id="ProtNLM"/>
    </source>
</evidence>
<dbReference type="AlphaFoldDB" id="A0A1B6DZK4"/>
<dbReference type="Gene3D" id="3.40.50.720">
    <property type="entry name" value="NAD(P)-binding Rossmann-like Domain"/>
    <property type="match status" value="1"/>
</dbReference>
<dbReference type="PANTHER" id="PTHR43115">
    <property type="entry name" value="DEHYDROGENASE/REDUCTASE SDR FAMILY MEMBER 11"/>
    <property type="match status" value="1"/>
</dbReference>
<sequence>MDRWTGRVAVVTGASSGIGAEVVKELVGQGLVVVGLARRVERIQKIAEDLREEKGVLHSLKADLTVEQDIVDAFKWIQENTSGVDILINNAGTTSFHTLTEEVSTVQAWKNNFDLNVIGASICTREAVRLMKSKNLQDGIIININSISGHRVVSRYFPMYTASKFAMTAMSECLKRELSASGSKIRVTNLCPGAVHTEFGMLEPDFPSWFKLPYILDGILLPSDIAHAVKFVLSTDPRVHIKELIIQQNFDIVFNEKKDADGNITAISFD</sequence>
<organism evidence="4">
    <name type="scientific">Clastoptera arizonana</name>
    <name type="common">Arizona spittle bug</name>
    <dbReference type="NCBI Taxonomy" id="38151"/>
    <lineage>
        <taxon>Eukaryota</taxon>
        <taxon>Metazoa</taxon>
        <taxon>Ecdysozoa</taxon>
        <taxon>Arthropoda</taxon>
        <taxon>Hexapoda</taxon>
        <taxon>Insecta</taxon>
        <taxon>Pterygota</taxon>
        <taxon>Neoptera</taxon>
        <taxon>Paraneoptera</taxon>
        <taxon>Hemiptera</taxon>
        <taxon>Auchenorrhyncha</taxon>
        <taxon>Cercopoidea</taxon>
        <taxon>Clastopteridae</taxon>
        <taxon>Clastoptera</taxon>
    </lineage>
</organism>
<gene>
    <name evidence="4" type="ORF">g.44393</name>
</gene>
<dbReference type="GO" id="GO:0016616">
    <property type="term" value="F:oxidoreductase activity, acting on the CH-OH group of donors, NAD or NADP as acceptor"/>
    <property type="evidence" value="ECO:0007669"/>
    <property type="project" value="UniProtKB-ARBA"/>
</dbReference>
<dbReference type="Pfam" id="PF00106">
    <property type="entry name" value="adh_short"/>
    <property type="match status" value="1"/>
</dbReference>
<evidence type="ECO:0000256" key="1">
    <source>
        <dbReference type="ARBA" id="ARBA00006484"/>
    </source>
</evidence>
<comment type="similarity">
    <text evidence="1 3">Belongs to the short-chain dehydrogenases/reductases (SDR) family.</text>
</comment>
<dbReference type="PANTHER" id="PTHR43115:SF4">
    <property type="entry name" value="DEHYDROGENASE_REDUCTASE SDR FAMILY MEMBER 11"/>
    <property type="match status" value="1"/>
</dbReference>
<keyword evidence="2" id="KW-0560">Oxidoreductase</keyword>
<dbReference type="PRINTS" id="PR00081">
    <property type="entry name" value="GDHRDH"/>
</dbReference>
<evidence type="ECO:0000256" key="2">
    <source>
        <dbReference type="ARBA" id="ARBA00023002"/>
    </source>
</evidence>
<reference evidence="4" key="1">
    <citation type="submission" date="2015-12" db="EMBL/GenBank/DDBJ databases">
        <title>De novo transcriptome assembly of four potential Pierce s Disease insect vectors from Arizona vineyards.</title>
        <authorList>
            <person name="Tassone E.E."/>
        </authorList>
    </citation>
    <scope>NUCLEOTIDE SEQUENCE</scope>
</reference>
<dbReference type="InterPro" id="IPR002347">
    <property type="entry name" value="SDR_fam"/>
</dbReference>
<dbReference type="FunFam" id="3.40.50.720:FF:000047">
    <property type="entry name" value="NADP-dependent L-serine/L-allo-threonine dehydrogenase"/>
    <property type="match status" value="1"/>
</dbReference>
<name>A0A1B6DZK4_9HEMI</name>
<evidence type="ECO:0000313" key="4">
    <source>
        <dbReference type="EMBL" id="JAS31091.1"/>
    </source>
</evidence>
<dbReference type="PRINTS" id="PR00080">
    <property type="entry name" value="SDRFAMILY"/>
</dbReference>
<dbReference type="InterPro" id="IPR036291">
    <property type="entry name" value="NAD(P)-bd_dom_sf"/>
</dbReference>